<gene>
    <name evidence="4" type="primary">LOC114078456</name>
</gene>
<organism evidence="3 4">
    <name type="scientific">Solanum pennellii</name>
    <name type="common">Tomato</name>
    <name type="synonym">Lycopersicon pennellii</name>
    <dbReference type="NCBI Taxonomy" id="28526"/>
    <lineage>
        <taxon>Eukaryota</taxon>
        <taxon>Viridiplantae</taxon>
        <taxon>Streptophyta</taxon>
        <taxon>Embryophyta</taxon>
        <taxon>Tracheophyta</taxon>
        <taxon>Spermatophyta</taxon>
        <taxon>Magnoliopsida</taxon>
        <taxon>eudicotyledons</taxon>
        <taxon>Gunneridae</taxon>
        <taxon>Pentapetalae</taxon>
        <taxon>asterids</taxon>
        <taxon>lamiids</taxon>
        <taxon>Solanales</taxon>
        <taxon>Solanaceae</taxon>
        <taxon>Solanoideae</taxon>
        <taxon>Solaneae</taxon>
        <taxon>Solanum</taxon>
        <taxon>Solanum subgen. Lycopersicon</taxon>
    </lineage>
</organism>
<dbReference type="GeneID" id="114078456"/>
<evidence type="ECO:0000313" key="3">
    <source>
        <dbReference type="Proteomes" id="UP000694930"/>
    </source>
</evidence>
<sequence>MHLRAKLQIVVAISLFLLSYAKIEARQSLSMVEDLELERQLKLINKPAIKTIKGKYGEIYDCVDFYKQPAFDNPLLKNHGFHPEMKPTLPNLQGDDTSSNVNSPFTIGLKDGGCPTGTVPIRRITKDDLIRQRFLSQIRGADESPYGDV</sequence>
<feature type="domain" description="Neprosin activation peptide" evidence="2">
    <location>
        <begin position="51"/>
        <end position="138"/>
    </location>
</feature>
<keyword evidence="3" id="KW-1185">Reference proteome</keyword>
<reference evidence="3" key="1">
    <citation type="journal article" date="2014" name="Nat. Genet.">
        <title>The genome of the stress-tolerant wild tomato species Solanum pennellii.</title>
        <authorList>
            <person name="Bolger A."/>
            <person name="Scossa F."/>
            <person name="Bolger M.E."/>
            <person name="Lanz C."/>
            <person name="Maumus F."/>
            <person name="Tohge T."/>
            <person name="Quesneville H."/>
            <person name="Alseekh S."/>
            <person name="Sorensen I."/>
            <person name="Lichtenstein G."/>
            <person name="Fich E.A."/>
            <person name="Conte M."/>
            <person name="Keller H."/>
            <person name="Schneeberger K."/>
            <person name="Schwacke R."/>
            <person name="Ofner I."/>
            <person name="Vrebalov J."/>
            <person name="Xu Y."/>
            <person name="Osorio S."/>
            <person name="Aflitos S.A."/>
            <person name="Schijlen E."/>
            <person name="Jimenez-Gomez J.M."/>
            <person name="Ryngajllo M."/>
            <person name="Kimura S."/>
            <person name="Kumar R."/>
            <person name="Koenig D."/>
            <person name="Headland L.R."/>
            <person name="Maloof J.N."/>
            <person name="Sinha N."/>
            <person name="van Ham R.C."/>
            <person name="Lankhorst R.K."/>
            <person name="Mao L."/>
            <person name="Vogel A."/>
            <person name="Arsova B."/>
            <person name="Panstruga R."/>
            <person name="Fei Z."/>
            <person name="Rose J.K."/>
            <person name="Zamir D."/>
            <person name="Carrari F."/>
            <person name="Giovannoni J.J."/>
            <person name="Weigel D."/>
            <person name="Usadel B."/>
            <person name="Fernie A.R."/>
        </authorList>
    </citation>
    <scope>NUCLEOTIDE SEQUENCE [LARGE SCALE GENOMIC DNA]</scope>
    <source>
        <strain evidence="3">cv. LA0716</strain>
    </source>
</reference>
<accession>A0ABM1VHC1</accession>
<evidence type="ECO:0000256" key="1">
    <source>
        <dbReference type="SAM" id="SignalP"/>
    </source>
</evidence>
<evidence type="ECO:0000259" key="2">
    <source>
        <dbReference type="Pfam" id="PF14365"/>
    </source>
</evidence>
<reference evidence="4" key="2">
    <citation type="submission" date="2025-08" db="UniProtKB">
        <authorList>
            <consortium name="RefSeq"/>
        </authorList>
    </citation>
    <scope>IDENTIFICATION</scope>
</reference>
<proteinExistence type="predicted"/>
<keyword evidence="1" id="KW-0732">Signal</keyword>
<dbReference type="Proteomes" id="UP000694930">
    <property type="component" value="Chromosome 8"/>
</dbReference>
<dbReference type="PANTHER" id="PTHR31589:SF140">
    <property type="entry name" value="NEPROSIN DOMAIN-CONTAINING PROTEIN"/>
    <property type="match status" value="1"/>
</dbReference>
<dbReference type="PANTHER" id="PTHR31589">
    <property type="entry name" value="PROTEIN, PUTATIVE (DUF239)-RELATED-RELATED"/>
    <property type="match status" value="1"/>
</dbReference>
<feature type="non-terminal residue" evidence="4">
    <location>
        <position position="149"/>
    </location>
</feature>
<name>A0ABM1VHC1_SOLPN</name>
<dbReference type="RefSeq" id="XP_027775139.1">
    <property type="nucleotide sequence ID" value="XM_027919338.1"/>
</dbReference>
<protein>
    <submittedName>
        <fullName evidence="4">Uncharacterized protein LOC114078456</fullName>
    </submittedName>
</protein>
<dbReference type="InterPro" id="IPR025521">
    <property type="entry name" value="Neprosin_propep"/>
</dbReference>
<dbReference type="InterPro" id="IPR053168">
    <property type="entry name" value="Glutamic_endopeptidase"/>
</dbReference>
<evidence type="ECO:0000313" key="4">
    <source>
        <dbReference type="RefSeq" id="XP_027775139.1"/>
    </source>
</evidence>
<feature type="chain" id="PRO_5047083035" evidence="1">
    <location>
        <begin position="22"/>
        <end position="149"/>
    </location>
</feature>
<feature type="signal peptide" evidence="1">
    <location>
        <begin position="1"/>
        <end position="21"/>
    </location>
</feature>
<dbReference type="Pfam" id="PF14365">
    <property type="entry name" value="Neprosin_AP"/>
    <property type="match status" value="1"/>
</dbReference>